<dbReference type="EMBL" id="JAJFAT010000025">
    <property type="protein sequence ID" value="MCC3145987.1"/>
    <property type="molecule type" value="Genomic_DNA"/>
</dbReference>
<gene>
    <name evidence="1" type="ORF">LJ207_11745</name>
</gene>
<dbReference type="RefSeq" id="WP_229346687.1">
    <property type="nucleotide sequence ID" value="NZ_JAJFAT010000025.1"/>
</dbReference>
<accession>A0AAW4X2B4</accession>
<dbReference type="Proteomes" id="UP001199296">
    <property type="component" value="Unassembled WGS sequence"/>
</dbReference>
<protein>
    <submittedName>
        <fullName evidence="1">Uncharacterized protein</fullName>
    </submittedName>
</protein>
<proteinExistence type="predicted"/>
<evidence type="ECO:0000313" key="1">
    <source>
        <dbReference type="EMBL" id="MCC3145987.1"/>
    </source>
</evidence>
<sequence length="62" mass="7367">MSSIKDYLAKIVSEYKEARLHEEFAEHEPGDLTRHQLPDYLVKELSSNFKTENYIIKLQKKN</sequence>
<dbReference type="AlphaFoldDB" id="A0AAW4X2B4"/>
<organism evidence="1 2">
    <name type="scientific">Halanaerobium polyolivorans</name>
    <dbReference type="NCBI Taxonomy" id="2886943"/>
    <lineage>
        <taxon>Bacteria</taxon>
        <taxon>Bacillati</taxon>
        <taxon>Bacillota</taxon>
        <taxon>Clostridia</taxon>
        <taxon>Halanaerobiales</taxon>
        <taxon>Halanaerobiaceae</taxon>
        <taxon>Halanaerobium</taxon>
    </lineage>
</organism>
<evidence type="ECO:0000313" key="2">
    <source>
        <dbReference type="Proteomes" id="UP001199296"/>
    </source>
</evidence>
<name>A0AAW4X2B4_9FIRM</name>
<reference evidence="1 2" key="1">
    <citation type="submission" date="2021-10" db="EMBL/GenBank/DDBJ databases">
        <authorList>
            <person name="Grouzdev D.S."/>
            <person name="Pantiukh K.S."/>
            <person name="Krutkina M.S."/>
        </authorList>
    </citation>
    <scope>NUCLEOTIDE SEQUENCE [LARGE SCALE GENOMIC DNA]</scope>
    <source>
        <strain evidence="1 2">Z-7514</strain>
    </source>
</reference>
<comment type="caution">
    <text evidence="1">The sequence shown here is derived from an EMBL/GenBank/DDBJ whole genome shotgun (WGS) entry which is preliminary data.</text>
</comment>
<keyword evidence="2" id="KW-1185">Reference proteome</keyword>